<dbReference type="SUPFAM" id="SSF52540">
    <property type="entry name" value="P-loop containing nucleoside triphosphate hydrolases"/>
    <property type="match status" value="1"/>
</dbReference>
<dbReference type="Gene3D" id="3.40.50.300">
    <property type="entry name" value="P-loop containing nucleotide triphosphate hydrolases"/>
    <property type="match status" value="1"/>
</dbReference>
<dbReference type="AlphaFoldDB" id="A0A8J2SKJ8"/>
<evidence type="ECO:0000313" key="4">
    <source>
        <dbReference type="EMBL" id="CAH0372606.1"/>
    </source>
</evidence>
<keyword evidence="2" id="KW-0325">Glycoprotein</keyword>
<proteinExistence type="predicted"/>
<feature type="domain" description="Sulfotransferase" evidence="3">
    <location>
        <begin position="154"/>
        <end position="280"/>
    </location>
</feature>
<name>A0A8J2SKJ8_9STRA</name>
<dbReference type="InterPro" id="IPR037359">
    <property type="entry name" value="NST/OST"/>
</dbReference>
<keyword evidence="1" id="KW-0808">Transferase</keyword>
<evidence type="ECO:0000259" key="3">
    <source>
        <dbReference type="Pfam" id="PF00685"/>
    </source>
</evidence>
<comment type="caution">
    <text evidence="4">The sequence shown here is derived from an EMBL/GenBank/DDBJ whole genome shotgun (WGS) entry which is preliminary data.</text>
</comment>
<dbReference type="EMBL" id="CAKKNE010000003">
    <property type="protein sequence ID" value="CAH0372606.1"/>
    <property type="molecule type" value="Genomic_DNA"/>
</dbReference>
<gene>
    <name evidence="4" type="ORF">PECAL_3P26150</name>
</gene>
<reference evidence="4" key="1">
    <citation type="submission" date="2021-11" db="EMBL/GenBank/DDBJ databases">
        <authorList>
            <consortium name="Genoscope - CEA"/>
            <person name="William W."/>
        </authorList>
    </citation>
    <scope>NUCLEOTIDE SEQUENCE</scope>
</reference>
<organism evidence="4 5">
    <name type="scientific">Pelagomonas calceolata</name>
    <dbReference type="NCBI Taxonomy" id="35677"/>
    <lineage>
        <taxon>Eukaryota</taxon>
        <taxon>Sar</taxon>
        <taxon>Stramenopiles</taxon>
        <taxon>Ochrophyta</taxon>
        <taxon>Pelagophyceae</taxon>
        <taxon>Pelagomonadales</taxon>
        <taxon>Pelagomonadaceae</taxon>
        <taxon>Pelagomonas</taxon>
    </lineage>
</organism>
<evidence type="ECO:0000313" key="5">
    <source>
        <dbReference type="Proteomes" id="UP000789595"/>
    </source>
</evidence>
<dbReference type="Pfam" id="PF00685">
    <property type="entry name" value="Sulfotransfer_1"/>
    <property type="match status" value="1"/>
</dbReference>
<dbReference type="GO" id="GO:0008146">
    <property type="term" value="F:sulfotransferase activity"/>
    <property type="evidence" value="ECO:0007669"/>
    <property type="project" value="InterPro"/>
</dbReference>
<evidence type="ECO:0000256" key="2">
    <source>
        <dbReference type="ARBA" id="ARBA00023180"/>
    </source>
</evidence>
<dbReference type="InterPro" id="IPR000863">
    <property type="entry name" value="Sulfotransferase_dom"/>
</dbReference>
<sequence length="412" mass="45383">MRWIPFLVGCVAGDLLQRAQQLASLAVEEFRTEARPLVRCLRWAELPAALGRELVDGTSRSDWETCIPVFRPHATHPACGAWDRAAPFCFDGAGACPVSQPARGGLFAGAWPTKAAGPGSFYAKGKWYNSSDTLPGYAAPCYAGAGCFPSAIGIGLAKSGTSTLFALFPEHQRGKEPRFWEPARGMPCRFPNMDCYLRSVPASHSSPLTIDATVPLTWHIHAPLFLSFAQPRTKLIATVRDPLDLLESHYYFSYHPGSDKYMNVSIFGRALLSDVELFLDCHAASAWALEHHLAWDPGCVWTYDLDASGLLHSPLRDILYADGLHLWLARFPPNQILWLDTRDILESAGLIATFLGVDAGRLVAVELPKNKNTGNTRGLFASLGPNVTRLLRLVTEPTEYLLEAMRRRKPVP</sequence>
<dbReference type="Proteomes" id="UP000789595">
    <property type="component" value="Unassembled WGS sequence"/>
</dbReference>
<accession>A0A8J2SKJ8</accession>
<keyword evidence="5" id="KW-1185">Reference proteome</keyword>
<dbReference type="InterPro" id="IPR027417">
    <property type="entry name" value="P-loop_NTPase"/>
</dbReference>
<protein>
    <recommendedName>
        <fullName evidence="3">Sulfotransferase domain-containing protein</fullName>
    </recommendedName>
</protein>
<dbReference type="PANTHER" id="PTHR10605:SF56">
    <property type="entry name" value="BIFUNCTIONAL HEPARAN SULFATE N-DEACETYLASE_N-SULFOTRANSFERASE"/>
    <property type="match status" value="1"/>
</dbReference>
<dbReference type="PANTHER" id="PTHR10605">
    <property type="entry name" value="HEPARAN SULFATE SULFOTRANSFERASE"/>
    <property type="match status" value="1"/>
</dbReference>
<evidence type="ECO:0000256" key="1">
    <source>
        <dbReference type="ARBA" id="ARBA00022679"/>
    </source>
</evidence>